<organism evidence="7">
    <name type="scientific">Podoviridae sp. ctZ5d16</name>
    <dbReference type="NCBI Taxonomy" id="2825257"/>
    <lineage>
        <taxon>Viruses</taxon>
        <taxon>Duplodnaviria</taxon>
        <taxon>Heunggongvirae</taxon>
        <taxon>Uroviricota</taxon>
        <taxon>Caudoviricetes</taxon>
    </lineage>
</organism>
<sequence length="142" mass="15536">MSEIKVVYWSGTGNTQTMAEAVAEGIKEAGAEGKVYEVTEVSPKDLTGDKVVALGCPAMGSEVLEEDLFEPFMEELEKSLEGKVVGLFGAYGWGDGEWMRDWEERIKSHGGKLICDGVMSNEEPDDDVLRQCRDLGEKLAKA</sequence>
<dbReference type="EMBL" id="BK015606">
    <property type="protein sequence ID" value="DAE15478.1"/>
    <property type="molecule type" value="Genomic_DNA"/>
</dbReference>
<dbReference type="GO" id="GO:0010181">
    <property type="term" value="F:FMN binding"/>
    <property type="evidence" value="ECO:0007669"/>
    <property type="project" value="InterPro"/>
</dbReference>
<evidence type="ECO:0000256" key="2">
    <source>
        <dbReference type="ARBA" id="ARBA00022448"/>
    </source>
</evidence>
<evidence type="ECO:0000256" key="5">
    <source>
        <dbReference type="ARBA" id="ARBA00022982"/>
    </source>
</evidence>
<dbReference type="Gene3D" id="3.40.50.360">
    <property type="match status" value="1"/>
</dbReference>
<comment type="cofactor">
    <cofactor evidence="1">
        <name>FMN</name>
        <dbReference type="ChEBI" id="CHEBI:58210"/>
    </cofactor>
</comment>
<keyword evidence="5" id="KW-0249">Electron transport</keyword>
<dbReference type="Pfam" id="PF00258">
    <property type="entry name" value="Flavodoxin_1"/>
    <property type="match status" value="1"/>
</dbReference>
<dbReference type="InterPro" id="IPR010087">
    <property type="entry name" value="Flav_short"/>
</dbReference>
<proteinExistence type="predicted"/>
<dbReference type="PROSITE" id="PS50902">
    <property type="entry name" value="FLAVODOXIN_LIKE"/>
    <property type="match status" value="1"/>
</dbReference>
<dbReference type="InterPro" id="IPR008254">
    <property type="entry name" value="Flavodoxin/NO_synth"/>
</dbReference>
<dbReference type="GO" id="GO:0009055">
    <property type="term" value="F:electron transfer activity"/>
    <property type="evidence" value="ECO:0007669"/>
    <property type="project" value="InterPro"/>
</dbReference>
<dbReference type="PROSITE" id="PS00201">
    <property type="entry name" value="FLAVODOXIN"/>
    <property type="match status" value="1"/>
</dbReference>
<accession>A0A8S5Q7X4</accession>
<evidence type="ECO:0000256" key="1">
    <source>
        <dbReference type="ARBA" id="ARBA00001917"/>
    </source>
</evidence>
<keyword evidence="3" id="KW-0285">Flavoprotein</keyword>
<dbReference type="InterPro" id="IPR029039">
    <property type="entry name" value="Flavoprotein-like_sf"/>
</dbReference>
<dbReference type="PANTHER" id="PTHR43717:SF1">
    <property type="entry name" value="ANAEROBIC NITRIC OXIDE REDUCTASE FLAVORUBREDOXIN"/>
    <property type="match status" value="1"/>
</dbReference>
<protein>
    <submittedName>
        <fullName evidence="7">Flavodoxin</fullName>
    </submittedName>
</protein>
<dbReference type="PANTHER" id="PTHR43717">
    <property type="entry name" value="ANAEROBIC NITRIC OXIDE REDUCTASE FLAVORUBREDOXIN"/>
    <property type="match status" value="1"/>
</dbReference>
<name>A0A8S5Q7X4_9CAUD</name>
<evidence type="ECO:0000259" key="6">
    <source>
        <dbReference type="PROSITE" id="PS50902"/>
    </source>
</evidence>
<reference evidence="7" key="1">
    <citation type="journal article" date="2021" name="Proc. Natl. Acad. Sci. U.S.A.">
        <title>A Catalog of Tens of Thousands of Viruses from Human Metagenomes Reveals Hidden Associations with Chronic Diseases.</title>
        <authorList>
            <person name="Tisza M.J."/>
            <person name="Buck C.B."/>
        </authorList>
    </citation>
    <scope>NUCLEOTIDE SEQUENCE</scope>
    <source>
        <strain evidence="7">CtZ5d16</strain>
    </source>
</reference>
<feature type="domain" description="Flavodoxin-like" evidence="6">
    <location>
        <begin position="4"/>
        <end position="140"/>
    </location>
</feature>
<keyword evidence="4" id="KW-0288">FMN</keyword>
<dbReference type="NCBIfam" id="TIGR01753">
    <property type="entry name" value="flav_short"/>
    <property type="match status" value="1"/>
</dbReference>
<keyword evidence="2" id="KW-0813">Transport</keyword>
<dbReference type="SUPFAM" id="SSF52218">
    <property type="entry name" value="Flavoproteins"/>
    <property type="match status" value="1"/>
</dbReference>
<dbReference type="InterPro" id="IPR001226">
    <property type="entry name" value="Flavodoxin_CS"/>
</dbReference>
<evidence type="ECO:0000313" key="7">
    <source>
        <dbReference type="EMBL" id="DAE15478.1"/>
    </source>
</evidence>
<evidence type="ECO:0000256" key="3">
    <source>
        <dbReference type="ARBA" id="ARBA00022630"/>
    </source>
</evidence>
<evidence type="ECO:0000256" key="4">
    <source>
        <dbReference type="ARBA" id="ARBA00022643"/>
    </source>
</evidence>